<dbReference type="InterPro" id="IPR053202">
    <property type="entry name" value="EGF_Rcpt_Signaling_Reg"/>
</dbReference>
<dbReference type="NCBIfam" id="TIGR01444">
    <property type="entry name" value="fkbM_fam"/>
    <property type="match status" value="1"/>
</dbReference>
<dbReference type="RefSeq" id="WP_109019388.1">
    <property type="nucleotide sequence ID" value="NZ_AP025028.1"/>
</dbReference>
<sequence>MGFFSKKQKINISEQTGFPSFSQEGEDMILREIFENKNEGFYVDIGAYDPIRFSNTNYFYQLGWNGINIEPSPDAIAKFNNLRKRDINLNYGVSRSSGNLEYYNFEEAALNTFDPERVSFLEKNSPYRYNKKLNIPVAPLTEILTKYSKNQKIDFMNIDVEWHELDVLKSNDWDLFRPKVLLVEILNFDLNTISKNPVHILLKDFGYHFECKTPRTSFYLDTKNQ</sequence>
<evidence type="ECO:0000313" key="3">
    <source>
        <dbReference type="Proteomes" id="UP000245263"/>
    </source>
</evidence>
<dbReference type="InterPro" id="IPR029063">
    <property type="entry name" value="SAM-dependent_MTases_sf"/>
</dbReference>
<name>A0ABN6KFL7_9LEPT</name>
<dbReference type="SUPFAM" id="SSF53335">
    <property type="entry name" value="S-adenosyl-L-methionine-dependent methyltransferases"/>
    <property type="match status" value="1"/>
</dbReference>
<keyword evidence="3" id="KW-1185">Reference proteome</keyword>
<proteinExistence type="predicted"/>
<reference evidence="2 3" key="1">
    <citation type="submission" date="2021-08" db="EMBL/GenBank/DDBJ databases">
        <title>Complete genome sequence of Leptospira kobayashii strain E30.</title>
        <authorList>
            <person name="Nakao R."/>
            <person name="Nakamura S."/>
            <person name="Masuzawa T."/>
            <person name="Koizumi N."/>
        </authorList>
    </citation>
    <scope>NUCLEOTIDE SEQUENCE [LARGE SCALE GENOMIC DNA]</scope>
    <source>
        <strain evidence="2 3">E30</strain>
    </source>
</reference>
<dbReference type="PANTHER" id="PTHR34009">
    <property type="entry name" value="PROTEIN STAR"/>
    <property type="match status" value="1"/>
</dbReference>
<gene>
    <name evidence="2" type="ORF">LPTSP3_g21240</name>
</gene>
<dbReference type="EMBL" id="AP025028">
    <property type="protein sequence ID" value="BDA79194.1"/>
    <property type="molecule type" value="Genomic_DNA"/>
</dbReference>
<accession>A0ABN6KFL7</accession>
<protein>
    <recommendedName>
        <fullName evidence="1">Methyltransferase FkbM domain-containing protein</fullName>
    </recommendedName>
</protein>
<organism evidence="2 3">
    <name type="scientific">Leptospira kobayashii</name>
    <dbReference type="NCBI Taxonomy" id="1917830"/>
    <lineage>
        <taxon>Bacteria</taxon>
        <taxon>Pseudomonadati</taxon>
        <taxon>Spirochaetota</taxon>
        <taxon>Spirochaetia</taxon>
        <taxon>Leptospirales</taxon>
        <taxon>Leptospiraceae</taxon>
        <taxon>Leptospira</taxon>
    </lineage>
</organism>
<dbReference type="Proteomes" id="UP000245263">
    <property type="component" value="Chromosome 1"/>
</dbReference>
<evidence type="ECO:0000259" key="1">
    <source>
        <dbReference type="Pfam" id="PF05050"/>
    </source>
</evidence>
<dbReference type="Pfam" id="PF05050">
    <property type="entry name" value="Methyltransf_21"/>
    <property type="match status" value="1"/>
</dbReference>
<dbReference type="InterPro" id="IPR006342">
    <property type="entry name" value="FkbM_mtfrase"/>
</dbReference>
<feature type="domain" description="Methyltransferase FkbM" evidence="1">
    <location>
        <begin position="44"/>
        <end position="207"/>
    </location>
</feature>
<evidence type="ECO:0000313" key="2">
    <source>
        <dbReference type="EMBL" id="BDA79194.1"/>
    </source>
</evidence>
<dbReference type="PANTHER" id="PTHR34009:SF2">
    <property type="entry name" value="PROTEIN STAR"/>
    <property type="match status" value="1"/>
</dbReference>
<dbReference type="Gene3D" id="3.40.50.150">
    <property type="entry name" value="Vaccinia Virus protein VP39"/>
    <property type="match status" value="1"/>
</dbReference>